<gene>
    <name evidence="2" type="ORF">HMPREF0645_2557</name>
</gene>
<accession>D1Q022</accession>
<dbReference type="Proteomes" id="UP000003160">
    <property type="component" value="Unassembled WGS sequence"/>
</dbReference>
<keyword evidence="3" id="KW-1185">Reference proteome</keyword>
<feature type="transmembrane region" description="Helical" evidence="1">
    <location>
        <begin position="24"/>
        <end position="43"/>
    </location>
</feature>
<sequence length="105" mass="11963">MEFKMKLKENLLILLSKLQKKDSLSLLIVIGVWILVLQNMGILPNHTKVDNQEDIEFPNRMEVTGAVDVNNTVDVNIDRVLDYPIGCHASYIDANGIQRWSIDAR</sequence>
<dbReference type="AlphaFoldDB" id="D1Q022"/>
<keyword evidence="1" id="KW-0812">Transmembrane</keyword>
<dbReference type="RefSeq" id="WP_007174952.1">
    <property type="nucleotide sequence ID" value="NZ_GG704783.1"/>
</dbReference>
<keyword evidence="1" id="KW-1133">Transmembrane helix</keyword>
<dbReference type="HOGENOM" id="CLU_2234062_0_0_10"/>
<evidence type="ECO:0000256" key="1">
    <source>
        <dbReference type="SAM" id="Phobius"/>
    </source>
</evidence>
<organism evidence="2 3">
    <name type="scientific">Hallella bergensis DSM 17361</name>
    <dbReference type="NCBI Taxonomy" id="585502"/>
    <lineage>
        <taxon>Bacteria</taxon>
        <taxon>Pseudomonadati</taxon>
        <taxon>Bacteroidota</taxon>
        <taxon>Bacteroidia</taxon>
        <taxon>Bacteroidales</taxon>
        <taxon>Prevotellaceae</taxon>
        <taxon>Hallella</taxon>
    </lineage>
</organism>
<evidence type="ECO:0000313" key="3">
    <source>
        <dbReference type="Proteomes" id="UP000003160"/>
    </source>
</evidence>
<name>D1Q022_9BACT</name>
<protein>
    <submittedName>
        <fullName evidence="2">Uncharacterized protein</fullName>
    </submittedName>
</protein>
<comment type="caution">
    <text evidence="2">The sequence shown here is derived from an EMBL/GenBank/DDBJ whole genome shotgun (WGS) entry which is preliminary data.</text>
</comment>
<keyword evidence="1" id="KW-0472">Membrane</keyword>
<reference evidence="2 3" key="1">
    <citation type="submission" date="2009-10" db="EMBL/GenBank/DDBJ databases">
        <authorList>
            <person name="Qin X."/>
            <person name="Bachman B."/>
            <person name="Battles P."/>
            <person name="Bell A."/>
            <person name="Bess C."/>
            <person name="Bickham C."/>
            <person name="Chaboub L."/>
            <person name="Chen D."/>
            <person name="Coyle M."/>
            <person name="Deiros D.R."/>
            <person name="Dinh H."/>
            <person name="Forbes L."/>
            <person name="Fowler G."/>
            <person name="Francisco L."/>
            <person name="Fu Q."/>
            <person name="Gubbala S."/>
            <person name="Hale W."/>
            <person name="Han Y."/>
            <person name="Hemphill L."/>
            <person name="Highlander S.K."/>
            <person name="Hirani K."/>
            <person name="Hogues M."/>
            <person name="Jackson L."/>
            <person name="Jakkamsetti A."/>
            <person name="Javaid M."/>
            <person name="Jiang H."/>
            <person name="Korchina V."/>
            <person name="Kovar C."/>
            <person name="Lara F."/>
            <person name="Lee S."/>
            <person name="Mata R."/>
            <person name="Mathew T."/>
            <person name="Moen C."/>
            <person name="Morales K."/>
            <person name="Munidasa M."/>
            <person name="Nazareth L."/>
            <person name="Ngo R."/>
            <person name="Nguyen L."/>
            <person name="Okwuonu G."/>
            <person name="Ongeri F."/>
            <person name="Patil S."/>
            <person name="Petrosino J."/>
            <person name="Pham C."/>
            <person name="Pham P."/>
            <person name="Pu L.-L."/>
            <person name="Puazo M."/>
            <person name="Raj R."/>
            <person name="Reid J."/>
            <person name="Rouhana J."/>
            <person name="Saada N."/>
            <person name="Shang Y."/>
            <person name="Simmons D."/>
            <person name="Thornton R."/>
            <person name="Warren J."/>
            <person name="Weissenberger G."/>
            <person name="Zhang J."/>
            <person name="Zhang L."/>
            <person name="Zhou C."/>
            <person name="Zhu D."/>
            <person name="Muzny D."/>
            <person name="Worley K."/>
            <person name="Gibbs R."/>
        </authorList>
    </citation>
    <scope>NUCLEOTIDE SEQUENCE [LARGE SCALE GENOMIC DNA]</scope>
    <source>
        <strain evidence="2 3">DSM 17361</strain>
    </source>
</reference>
<dbReference type="EMBL" id="ACKS01000104">
    <property type="protein sequence ID" value="EFA43015.1"/>
    <property type="molecule type" value="Genomic_DNA"/>
</dbReference>
<evidence type="ECO:0000313" key="2">
    <source>
        <dbReference type="EMBL" id="EFA43015.1"/>
    </source>
</evidence>
<proteinExistence type="predicted"/>